<keyword evidence="2" id="KW-1185">Reference proteome</keyword>
<dbReference type="OrthoDB" id="105315at2157"/>
<sequence length="211" mass="23666">MEQAKVAHSDIVEAYDTIARDILGRPESVPSAIHNILLKLAETHPGAVYWITRKFSQEYLKLYVADTGYIGIADRYVPGMLYPGDIAFYVLPENLSEGDVVQVIFTDKDEMRVFVVHGKVSSLQEDGSVEVEDIRSGEAYTVVPWNLLGKVARVVPFRSEEWNDLFPQTGVPEDWITTALEETIRNVQSTGMPDAEAVVSELKSRLQELVH</sequence>
<dbReference type="Proteomes" id="UP000290932">
    <property type="component" value="Unassembled WGS sequence"/>
</dbReference>
<comment type="caution">
    <text evidence="1">The sequence shown here is derived from an EMBL/GenBank/DDBJ whole genome shotgun (WGS) entry which is preliminary data.</text>
</comment>
<dbReference type="AlphaFoldDB" id="A0A498H025"/>
<organism evidence="1 2">
    <name type="scientific">Methanoculleus taiwanensis</name>
    <dbReference type="NCBI Taxonomy" id="1550565"/>
    <lineage>
        <taxon>Archaea</taxon>
        <taxon>Methanobacteriati</taxon>
        <taxon>Methanobacteriota</taxon>
        <taxon>Stenosarchaea group</taxon>
        <taxon>Methanomicrobia</taxon>
        <taxon>Methanomicrobiales</taxon>
        <taxon>Methanomicrobiaceae</taxon>
        <taxon>Methanoculleus</taxon>
    </lineage>
</organism>
<evidence type="ECO:0000313" key="1">
    <source>
        <dbReference type="EMBL" id="RXE55968.1"/>
    </source>
</evidence>
<accession>A0A498H025</accession>
<gene>
    <name evidence="1" type="ORF">ABH15_07120</name>
</gene>
<reference evidence="1 2" key="1">
    <citation type="journal article" date="2015" name="Int. J. Syst. Evol. Microbiol.">
        <title>Methanoculleus taiwanensis sp. nov., a methanogen isolated from deep marine sediment at the deformation front area near Taiwan.</title>
        <authorList>
            <person name="Weng C.Y."/>
            <person name="Chen S.C."/>
            <person name="Lai M.C."/>
            <person name="Wu S.Y."/>
            <person name="Lin S."/>
            <person name="Yang T.F."/>
            <person name="Chen P.C."/>
        </authorList>
    </citation>
    <scope>NUCLEOTIDE SEQUENCE [LARGE SCALE GENOMIC DNA]</scope>
    <source>
        <strain evidence="1 2">CYW4</strain>
    </source>
</reference>
<protein>
    <submittedName>
        <fullName evidence="1">Uncharacterized protein</fullName>
    </submittedName>
</protein>
<proteinExistence type="predicted"/>
<evidence type="ECO:0000313" key="2">
    <source>
        <dbReference type="Proteomes" id="UP000290932"/>
    </source>
</evidence>
<dbReference type="EMBL" id="LHQS01000002">
    <property type="protein sequence ID" value="RXE55968.1"/>
    <property type="molecule type" value="Genomic_DNA"/>
</dbReference>
<name>A0A498H025_9EURY</name>
<dbReference type="RefSeq" id="WP_128693683.1">
    <property type="nucleotide sequence ID" value="NZ_LHQS01000002.1"/>
</dbReference>